<protein>
    <recommendedName>
        <fullName evidence="7">Glutamate--tRNA ligase</fullName>
        <ecNumber evidence="7">6.1.1.17</ecNumber>
    </recommendedName>
    <alternativeName>
        <fullName evidence="7">Glutamyl-tRNA synthetase</fullName>
        <shortName evidence="7">GluRS</shortName>
    </alternativeName>
</protein>
<dbReference type="RefSeq" id="WP_050607903.1">
    <property type="nucleotide sequence ID" value="NZ_CABKUB010000006.1"/>
</dbReference>
<dbReference type="PROSITE" id="PS00178">
    <property type="entry name" value="AA_TRNA_LIGASE_I"/>
    <property type="match status" value="1"/>
</dbReference>
<dbReference type="InterPro" id="IPR014729">
    <property type="entry name" value="Rossmann-like_a/b/a_fold"/>
</dbReference>
<reference evidence="10 11" key="1">
    <citation type="submission" date="2019-04" db="EMBL/GenBank/DDBJ databases">
        <title>Genome sequencing of Clostridium botulinum Groups I-IV and Clostridium butyricum.</title>
        <authorList>
            <person name="Brunt J."/>
            <person name="Van Vliet A.H.M."/>
            <person name="Stringer S.C."/>
            <person name="Carter A.T."/>
            <person name="Peck M.W."/>
        </authorList>
    </citation>
    <scope>NUCLEOTIDE SEQUENCE [LARGE SCALE GENOMIC DNA]</scope>
    <source>
        <strain evidence="10 11">IFR 18/094</strain>
    </source>
</reference>
<comment type="subunit">
    <text evidence="7">Monomer.</text>
</comment>
<dbReference type="InterPro" id="IPR033910">
    <property type="entry name" value="GluRS_core"/>
</dbReference>
<dbReference type="PANTHER" id="PTHR43311">
    <property type="entry name" value="GLUTAMATE--TRNA LIGASE"/>
    <property type="match status" value="1"/>
</dbReference>
<dbReference type="InterPro" id="IPR049940">
    <property type="entry name" value="GluQ/Sye"/>
</dbReference>
<evidence type="ECO:0000256" key="6">
    <source>
        <dbReference type="ARBA" id="ARBA00023146"/>
    </source>
</evidence>
<keyword evidence="2 7" id="KW-0436">Ligase</keyword>
<accession>A0A6M0RBK0</accession>
<dbReference type="AlphaFoldDB" id="A0A6M0RBK0"/>
<dbReference type="GO" id="GO:0005829">
    <property type="term" value="C:cytosol"/>
    <property type="evidence" value="ECO:0007669"/>
    <property type="project" value="TreeGrafter"/>
</dbReference>
<comment type="caution">
    <text evidence="7">Lacks conserved residue(s) required for the propagation of feature annotation.</text>
</comment>
<keyword evidence="7" id="KW-0963">Cytoplasm</keyword>
<dbReference type="EMBL" id="SXDP01000004">
    <property type="protein sequence ID" value="NEZ46939.1"/>
    <property type="molecule type" value="Genomic_DNA"/>
</dbReference>
<dbReference type="FunFam" id="3.40.50.620:FF:000045">
    <property type="entry name" value="Glutamate--tRNA ligase, mitochondrial"/>
    <property type="match status" value="1"/>
</dbReference>
<dbReference type="HAMAP" id="MF_00022">
    <property type="entry name" value="Glu_tRNA_synth_type1"/>
    <property type="match status" value="1"/>
</dbReference>
<dbReference type="PANTHER" id="PTHR43311:SF2">
    <property type="entry name" value="GLUTAMATE--TRNA LIGASE, MITOCHONDRIAL-RELATED"/>
    <property type="match status" value="1"/>
</dbReference>
<keyword evidence="11" id="KW-1185">Reference proteome</keyword>
<dbReference type="InterPro" id="IPR045462">
    <property type="entry name" value="aa-tRNA-synth_I_cd-bd"/>
</dbReference>
<keyword evidence="5 7" id="KW-0648">Protein biosynthesis</keyword>
<dbReference type="GO" id="GO:0000049">
    <property type="term" value="F:tRNA binding"/>
    <property type="evidence" value="ECO:0007669"/>
    <property type="project" value="InterPro"/>
</dbReference>
<evidence type="ECO:0000256" key="1">
    <source>
        <dbReference type="ARBA" id="ARBA00007894"/>
    </source>
</evidence>
<evidence type="ECO:0000256" key="7">
    <source>
        <dbReference type="HAMAP-Rule" id="MF_00022"/>
    </source>
</evidence>
<feature type="domain" description="Glutamyl/glutaminyl-tRNA synthetase class Ib catalytic" evidence="8">
    <location>
        <begin position="4"/>
        <end position="321"/>
    </location>
</feature>
<dbReference type="InterPro" id="IPR001412">
    <property type="entry name" value="aa-tRNA-synth_I_CS"/>
</dbReference>
<evidence type="ECO:0000256" key="2">
    <source>
        <dbReference type="ARBA" id="ARBA00022598"/>
    </source>
</evidence>
<comment type="subcellular location">
    <subcellularLocation>
        <location evidence="7">Cytoplasm</location>
    </subcellularLocation>
</comment>
<feature type="short sequence motif" description="'KMSKS' region" evidence="7">
    <location>
        <begin position="252"/>
        <end position="256"/>
    </location>
</feature>
<evidence type="ECO:0000313" key="11">
    <source>
        <dbReference type="Proteomes" id="UP000473885"/>
    </source>
</evidence>
<dbReference type="PRINTS" id="PR00987">
    <property type="entry name" value="TRNASYNTHGLU"/>
</dbReference>
<dbReference type="InterPro" id="IPR000924">
    <property type="entry name" value="Glu/Gln-tRNA-synth"/>
</dbReference>
<gene>
    <name evidence="7" type="primary">gltX</name>
    <name evidence="10" type="ORF">FDF74_06900</name>
</gene>
<dbReference type="Gene3D" id="3.40.50.620">
    <property type="entry name" value="HUPs"/>
    <property type="match status" value="1"/>
</dbReference>
<dbReference type="OrthoDB" id="9807503at2"/>
<proteinExistence type="inferred from homology"/>
<dbReference type="InterPro" id="IPR020751">
    <property type="entry name" value="aa-tRNA-synth_I_codon-bd_sub2"/>
</dbReference>
<comment type="catalytic activity">
    <reaction evidence="7">
        <text>tRNA(Glu) + L-glutamate + ATP = L-glutamyl-tRNA(Glu) + AMP + diphosphate</text>
        <dbReference type="Rhea" id="RHEA:23540"/>
        <dbReference type="Rhea" id="RHEA-COMP:9663"/>
        <dbReference type="Rhea" id="RHEA-COMP:9680"/>
        <dbReference type="ChEBI" id="CHEBI:29985"/>
        <dbReference type="ChEBI" id="CHEBI:30616"/>
        <dbReference type="ChEBI" id="CHEBI:33019"/>
        <dbReference type="ChEBI" id="CHEBI:78442"/>
        <dbReference type="ChEBI" id="CHEBI:78520"/>
        <dbReference type="ChEBI" id="CHEBI:456215"/>
        <dbReference type="EC" id="6.1.1.17"/>
    </reaction>
</comment>
<keyword evidence="4 7" id="KW-0067">ATP-binding</keyword>
<dbReference type="GO" id="GO:0006424">
    <property type="term" value="P:glutamyl-tRNA aminoacylation"/>
    <property type="evidence" value="ECO:0007669"/>
    <property type="project" value="UniProtKB-UniRule"/>
</dbReference>
<keyword evidence="3 7" id="KW-0547">Nucleotide-binding</keyword>
<evidence type="ECO:0000259" key="9">
    <source>
        <dbReference type="Pfam" id="PF19269"/>
    </source>
</evidence>
<sequence length="485" mass="55933">MANKVRTRFAPSPTGYMHVGNLRTALYAYLIAKHENGDFILRIEDTDQGRLVEGATDIIYNTLKVTGLKHDEGPDIGGPVGPYVQSERKNIYIEYAKKLIKKGEAYYCFCTKERLDMLRSNSEALKRPFKYDKHCVKLSEEEIQKNLDNGIPYVIRQKNPTTGNTTFHDEIYGDISVDNSELDDMILIKSDGLPTYNFANVVDDHIMGITHVVRGSEYLSSSPKYNRLYEAFGWDIPIYVHCPPIMKDQQHKLSKRNGDASFEDLINKGYLKDAVLNYISLLGWNPGTDDEIFSLEQLVEVFDYRNINRSPAVFDTIKLKWMNGEYIKRLSLDEFHDYALPYYKEVITKDIDLKKISELLHTRIEVFSEIPEQVDFFNEIPDYNIEMYKHKKMKTNFENSLTSLEKVLPKLEALNDWTFDNIKDICMNLVKELEVKNGIVLWPIRTAVSGKQFTPGGAFEIADILGKEETIKRIKIGIEKLKEAQ</sequence>
<dbReference type="InterPro" id="IPR008925">
    <property type="entry name" value="aa_tRNA-synth_I_cd-bd_sf"/>
</dbReference>
<dbReference type="GO" id="GO:0004818">
    <property type="term" value="F:glutamate-tRNA ligase activity"/>
    <property type="evidence" value="ECO:0007669"/>
    <property type="project" value="UniProtKB-UniRule"/>
</dbReference>
<comment type="similarity">
    <text evidence="1 7">Belongs to the class-I aminoacyl-tRNA synthetase family. Glutamate--tRNA ligase type 1 subfamily.</text>
</comment>
<dbReference type="GO" id="GO:0008270">
    <property type="term" value="F:zinc ion binding"/>
    <property type="evidence" value="ECO:0007669"/>
    <property type="project" value="InterPro"/>
</dbReference>
<evidence type="ECO:0000256" key="3">
    <source>
        <dbReference type="ARBA" id="ARBA00022741"/>
    </source>
</evidence>
<organism evidence="10 11">
    <name type="scientific">Clostridium niameyense</name>
    <dbReference type="NCBI Taxonomy" id="1622073"/>
    <lineage>
        <taxon>Bacteria</taxon>
        <taxon>Bacillati</taxon>
        <taxon>Bacillota</taxon>
        <taxon>Clostridia</taxon>
        <taxon>Eubacteriales</taxon>
        <taxon>Clostridiaceae</taxon>
        <taxon>Clostridium</taxon>
    </lineage>
</organism>
<evidence type="ECO:0000259" key="8">
    <source>
        <dbReference type="Pfam" id="PF00749"/>
    </source>
</evidence>
<feature type="short sequence motif" description="'HIGH' region" evidence="7">
    <location>
        <begin position="11"/>
        <end position="21"/>
    </location>
</feature>
<comment type="caution">
    <text evidence="10">The sequence shown here is derived from an EMBL/GenBank/DDBJ whole genome shotgun (WGS) entry which is preliminary data.</text>
</comment>
<dbReference type="EC" id="6.1.1.17" evidence="7"/>
<evidence type="ECO:0000256" key="4">
    <source>
        <dbReference type="ARBA" id="ARBA00022840"/>
    </source>
</evidence>
<dbReference type="InterPro" id="IPR020058">
    <property type="entry name" value="Glu/Gln-tRNA-synth_Ib_cat-dom"/>
</dbReference>
<feature type="binding site" evidence="7">
    <location>
        <position position="255"/>
    </location>
    <ligand>
        <name>ATP</name>
        <dbReference type="ChEBI" id="CHEBI:30616"/>
    </ligand>
</feature>
<feature type="domain" description="Aminoacyl-tRNA synthetase class I anticodon-binding" evidence="9">
    <location>
        <begin position="334"/>
        <end position="478"/>
    </location>
</feature>
<dbReference type="Pfam" id="PF00749">
    <property type="entry name" value="tRNA-synt_1c"/>
    <property type="match status" value="1"/>
</dbReference>
<evidence type="ECO:0000256" key="5">
    <source>
        <dbReference type="ARBA" id="ARBA00022917"/>
    </source>
</evidence>
<dbReference type="CDD" id="cd00808">
    <property type="entry name" value="GluRS_core"/>
    <property type="match status" value="1"/>
</dbReference>
<dbReference type="Pfam" id="PF19269">
    <property type="entry name" value="Anticodon_2"/>
    <property type="match status" value="1"/>
</dbReference>
<comment type="function">
    <text evidence="7">Catalyzes the attachment of glutamate to tRNA(Glu) in a two-step reaction: glutamate is first activated by ATP to form Glu-AMP and then transferred to the acceptor end of tRNA(Glu).</text>
</comment>
<evidence type="ECO:0000313" key="10">
    <source>
        <dbReference type="EMBL" id="NEZ46939.1"/>
    </source>
</evidence>
<dbReference type="NCBIfam" id="TIGR00464">
    <property type="entry name" value="gltX_bact"/>
    <property type="match status" value="1"/>
</dbReference>
<name>A0A6M0RBK0_9CLOT</name>
<dbReference type="SUPFAM" id="SSF52374">
    <property type="entry name" value="Nucleotidylyl transferase"/>
    <property type="match status" value="1"/>
</dbReference>
<dbReference type="InterPro" id="IPR004527">
    <property type="entry name" value="Glu-tRNA-ligase_bac/mito"/>
</dbReference>
<keyword evidence="6 7" id="KW-0030">Aminoacyl-tRNA synthetase</keyword>
<dbReference type="Gene3D" id="1.10.10.350">
    <property type="match status" value="1"/>
</dbReference>
<dbReference type="GO" id="GO:0005524">
    <property type="term" value="F:ATP binding"/>
    <property type="evidence" value="ECO:0007669"/>
    <property type="project" value="UniProtKB-UniRule"/>
</dbReference>
<dbReference type="SUPFAM" id="SSF48163">
    <property type="entry name" value="An anticodon-binding domain of class I aminoacyl-tRNA synthetases"/>
    <property type="match status" value="1"/>
</dbReference>
<dbReference type="Proteomes" id="UP000473885">
    <property type="component" value="Unassembled WGS sequence"/>
</dbReference>